<evidence type="ECO:0000313" key="2">
    <source>
        <dbReference type="EMBL" id="PAA70405.1"/>
    </source>
</evidence>
<organism evidence="2 3">
    <name type="scientific">Macrostomum lignano</name>
    <dbReference type="NCBI Taxonomy" id="282301"/>
    <lineage>
        <taxon>Eukaryota</taxon>
        <taxon>Metazoa</taxon>
        <taxon>Spiralia</taxon>
        <taxon>Lophotrochozoa</taxon>
        <taxon>Platyhelminthes</taxon>
        <taxon>Rhabditophora</taxon>
        <taxon>Macrostomorpha</taxon>
        <taxon>Macrostomida</taxon>
        <taxon>Macrostomidae</taxon>
        <taxon>Macrostomum</taxon>
    </lineage>
</organism>
<evidence type="ECO:0000256" key="1">
    <source>
        <dbReference type="SAM" id="MobiDB-lite"/>
    </source>
</evidence>
<keyword evidence="3" id="KW-1185">Reference proteome</keyword>
<name>A0A267F9E5_9PLAT</name>
<gene>
    <name evidence="2" type="ORF">BOX15_Mlig017679g1</name>
</gene>
<protein>
    <submittedName>
        <fullName evidence="2">Uncharacterized protein</fullName>
    </submittedName>
</protein>
<accession>A0A267F9E5</accession>
<proteinExistence type="predicted"/>
<feature type="compositionally biased region" description="Low complexity" evidence="1">
    <location>
        <begin position="38"/>
        <end position="47"/>
    </location>
</feature>
<evidence type="ECO:0000313" key="3">
    <source>
        <dbReference type="Proteomes" id="UP000215902"/>
    </source>
</evidence>
<dbReference type="AlphaFoldDB" id="A0A267F9E5"/>
<feature type="region of interest" description="Disordered" evidence="1">
    <location>
        <begin position="38"/>
        <end position="62"/>
    </location>
</feature>
<sequence>TEPLTNSELIRYKNSNIKVHKMLIVNLMRSVLSRAASSSSSSAASNATRTLPRRNGPAANNFHTVEPQLCDAVIPKKDLVDSGFRYLPRIFYAQVNMDWMLRRQQTIKYAGDRYGKRPKRMSMIKRSNKLSYEALMKTPKGIWRMHRRLIDNRDRLWPYQ</sequence>
<feature type="non-terminal residue" evidence="2">
    <location>
        <position position="1"/>
    </location>
</feature>
<reference evidence="2 3" key="1">
    <citation type="submission" date="2017-06" db="EMBL/GenBank/DDBJ databases">
        <title>A platform for efficient transgenesis in Macrostomum lignano, a flatworm model organism for stem cell research.</title>
        <authorList>
            <person name="Berezikov E."/>
        </authorList>
    </citation>
    <scope>NUCLEOTIDE SEQUENCE [LARGE SCALE GENOMIC DNA]</scope>
    <source>
        <strain evidence="2">DV1</strain>
        <tissue evidence="2">Whole organism</tissue>
    </source>
</reference>
<dbReference type="Proteomes" id="UP000215902">
    <property type="component" value="Unassembled WGS sequence"/>
</dbReference>
<dbReference type="EMBL" id="NIVC01001239">
    <property type="protein sequence ID" value="PAA70405.1"/>
    <property type="molecule type" value="Genomic_DNA"/>
</dbReference>
<comment type="caution">
    <text evidence="2">The sequence shown here is derived from an EMBL/GenBank/DDBJ whole genome shotgun (WGS) entry which is preliminary data.</text>
</comment>